<dbReference type="eggNOG" id="ENOG502RQH8">
    <property type="taxonomic scope" value="Eukaryota"/>
</dbReference>
<keyword evidence="1" id="KW-0472">Membrane</keyword>
<reference evidence="2 3" key="1">
    <citation type="journal article" date="2012" name="G3 (Bethesda)">
        <title>Pichia sorbitophila, an interspecies yeast hybrid reveals early steps of genome resolution following polyploidization.</title>
        <authorList>
            <person name="Leh Louis V."/>
            <person name="Despons L."/>
            <person name="Friedrich A."/>
            <person name="Martin T."/>
            <person name="Durrens P."/>
            <person name="Casaregola S."/>
            <person name="Neuveglise C."/>
            <person name="Fairhead C."/>
            <person name="Marck C."/>
            <person name="Cruz J.A."/>
            <person name="Straub M.L."/>
            <person name="Kugler V."/>
            <person name="Sacerdot C."/>
            <person name="Uzunov Z."/>
            <person name="Thierry A."/>
            <person name="Weiss S."/>
            <person name="Bleykasten C."/>
            <person name="De Montigny J."/>
            <person name="Jacques N."/>
            <person name="Jung P."/>
            <person name="Lemaire M."/>
            <person name="Mallet S."/>
            <person name="Morel G."/>
            <person name="Richard G.F."/>
            <person name="Sarkar A."/>
            <person name="Savel G."/>
            <person name="Schacherer J."/>
            <person name="Seret M.L."/>
            <person name="Talla E."/>
            <person name="Samson G."/>
            <person name="Jubin C."/>
            <person name="Poulain J."/>
            <person name="Vacherie B."/>
            <person name="Barbe V."/>
            <person name="Pelletier E."/>
            <person name="Sherman D.J."/>
            <person name="Westhof E."/>
            <person name="Weissenbach J."/>
            <person name="Baret P.V."/>
            <person name="Wincker P."/>
            <person name="Gaillardin C."/>
            <person name="Dujon B."/>
            <person name="Souciet J.L."/>
        </authorList>
    </citation>
    <scope>NUCLEOTIDE SEQUENCE [LARGE SCALE GENOMIC DNA]</scope>
    <source>
        <strain evidence="3">ATCC MYA-4447 / BCRC 22081 / CBS 7064 / NBRC 10061 / NRRL Y-12695</strain>
    </source>
</reference>
<evidence type="ECO:0000256" key="1">
    <source>
        <dbReference type="SAM" id="Phobius"/>
    </source>
</evidence>
<keyword evidence="1" id="KW-0812">Transmembrane</keyword>
<dbReference type="STRING" id="559304.G8YNV9"/>
<sequence>MKLITSEERQAHIKALTSDGLRGMVYGALFSAGLFGYMKLRHPAKFSSFNASIKTCLVIMPTITVCAFWADQGSVDFDKKMHVLGGKEHIIEENREWESKSALEKATWALHDNRYSILNTSWATAMYVIWYQSGGAKFSLKPMGSRTNILYASATGVFGLVYALLHSFD</sequence>
<feature type="transmembrane region" description="Helical" evidence="1">
    <location>
        <begin position="21"/>
        <end position="40"/>
    </location>
</feature>
<dbReference type="EMBL" id="FO082055">
    <property type="protein sequence ID" value="CCE79627.1"/>
    <property type="molecule type" value="Genomic_DNA"/>
</dbReference>
<accession>G8YNV9</accession>
<dbReference type="HOGENOM" id="CLU_079101_3_1_1"/>
<dbReference type="OrthoDB" id="1915122at2759"/>
<evidence type="ECO:0000313" key="3">
    <source>
        <dbReference type="Proteomes" id="UP000005222"/>
    </source>
</evidence>
<proteinExistence type="predicted"/>
<evidence type="ECO:0000313" key="2">
    <source>
        <dbReference type="EMBL" id="CCE79627.1"/>
    </source>
</evidence>
<dbReference type="InParanoid" id="G8YNV9"/>
<gene>
    <name evidence="2" type="primary">Piso0_001704</name>
    <name evidence="2" type="ORF">GNLVRS01_PISO0E10872g</name>
</gene>
<protein>
    <submittedName>
        <fullName evidence="2">Piso0_001704 protein</fullName>
    </submittedName>
</protein>
<keyword evidence="3" id="KW-1185">Reference proteome</keyword>
<keyword evidence="1" id="KW-1133">Transmembrane helix</keyword>
<feature type="transmembrane region" description="Helical" evidence="1">
    <location>
        <begin position="52"/>
        <end position="70"/>
    </location>
</feature>
<name>G8YNV9_PICSO</name>
<organism evidence="2 3">
    <name type="scientific">Pichia sorbitophila (strain ATCC MYA-4447 / BCRC 22081 / CBS 7064 / NBRC 10061 / NRRL Y-12695)</name>
    <name type="common">Hybrid yeast</name>
    <dbReference type="NCBI Taxonomy" id="559304"/>
    <lineage>
        <taxon>Eukaryota</taxon>
        <taxon>Fungi</taxon>
        <taxon>Dikarya</taxon>
        <taxon>Ascomycota</taxon>
        <taxon>Saccharomycotina</taxon>
        <taxon>Pichiomycetes</taxon>
        <taxon>Debaryomycetaceae</taxon>
        <taxon>Millerozyma</taxon>
    </lineage>
</organism>
<dbReference type="AlphaFoldDB" id="G8YNV9"/>
<feature type="transmembrane region" description="Helical" evidence="1">
    <location>
        <begin position="149"/>
        <end position="168"/>
    </location>
</feature>
<dbReference type="Proteomes" id="UP000005222">
    <property type="component" value="Chromosome E"/>
</dbReference>